<dbReference type="Proteomes" id="UP000179441">
    <property type="component" value="Unassembled WGS sequence"/>
</dbReference>
<gene>
    <name evidence="2" type="ORF">BKG62_14565</name>
    <name evidence="3" type="ORF">BKG84_13100</name>
</gene>
<evidence type="ECO:0000313" key="3">
    <source>
        <dbReference type="EMBL" id="OHU79186.1"/>
    </source>
</evidence>
<keyword evidence="1" id="KW-0812">Transmembrane</keyword>
<evidence type="ECO:0000313" key="4">
    <source>
        <dbReference type="Proteomes" id="UP000179441"/>
    </source>
</evidence>
<name>A0A1S1KB91_MYCCH</name>
<evidence type="ECO:0000313" key="5">
    <source>
        <dbReference type="Proteomes" id="UP000180113"/>
    </source>
</evidence>
<keyword evidence="1" id="KW-0472">Membrane</keyword>
<keyword evidence="1" id="KW-1133">Transmembrane helix</keyword>
<dbReference type="Proteomes" id="UP000180113">
    <property type="component" value="Unassembled WGS sequence"/>
</dbReference>
<sequence length="266" mass="27995">MTADPASKLVYPTAEVSSNLVDSVIHVPDWLNSSKWFTTIMETKLQANPFREVGEAFAGDWGKVQQAGKALKNVAAYNREYASGLRNEITRLTGDTRLTNMASGTGDFGLAGRDAPWVGNAASSANTYFIVFAERLESQATSIESVGDQAIKAAEAMESAAHTIETLLSLAFDAIADWAIIAIAVAAAGPVGVVIGVAKLASLTARALKTIGDVRTYIAITQAQIDAIKALITQALNSQGADALNLVALPRGSFDHPGVQIDAGRF</sequence>
<organism evidence="3 4">
    <name type="scientific">Mycobacteroides chelonae</name>
    <name type="common">Mycobacterium chelonae</name>
    <dbReference type="NCBI Taxonomy" id="1774"/>
    <lineage>
        <taxon>Bacteria</taxon>
        <taxon>Bacillati</taxon>
        <taxon>Actinomycetota</taxon>
        <taxon>Actinomycetes</taxon>
        <taxon>Mycobacteriales</taxon>
        <taxon>Mycobacteriaceae</taxon>
        <taxon>Mycobacteroides</taxon>
    </lineage>
</organism>
<keyword evidence="4" id="KW-1185">Reference proteome</keyword>
<dbReference type="EMBL" id="MLIS01000001">
    <property type="protein sequence ID" value="OHU79186.1"/>
    <property type="molecule type" value="Genomic_DNA"/>
</dbReference>
<accession>A0A1S1KB91</accession>
<reference evidence="3 4" key="2">
    <citation type="submission" date="2016-10" db="EMBL/GenBank/DDBJ databases">
        <title>Evaluation of Human, Veterinary and Environmental Mycobacterium chelonae Isolates by Core Genome Phylogenomic Analysis, Targeted Gene Comparison, and Anti-microbial Susceptibility Patterns: A Tale of Mistaken Identities.</title>
        <authorList>
            <person name="Fogelson S.B."/>
            <person name="Camus A.C."/>
            <person name="Lorenz W."/>
            <person name="Vasireddy R."/>
            <person name="Vasireddy S."/>
            <person name="Smith T."/>
            <person name="Brown-Elliott B.A."/>
            <person name="Wallace R.J.Jr."/>
            <person name="Hasan N.A."/>
            <person name="Reischl U."/>
            <person name="Sanchez S."/>
        </authorList>
    </citation>
    <scope>NUCLEOTIDE SEQUENCE [LARGE SCALE GENOMIC DNA]</scope>
    <source>
        <strain evidence="3 4">15518</strain>
    </source>
</reference>
<evidence type="ECO:0000256" key="1">
    <source>
        <dbReference type="SAM" id="Phobius"/>
    </source>
</evidence>
<dbReference type="AlphaFoldDB" id="A0A1S1KB91"/>
<comment type="caution">
    <text evidence="3">The sequence shown here is derived from an EMBL/GenBank/DDBJ whole genome shotgun (WGS) entry which is preliminary data.</text>
</comment>
<feature type="transmembrane region" description="Helical" evidence="1">
    <location>
        <begin position="178"/>
        <end position="201"/>
    </location>
</feature>
<protein>
    <submittedName>
        <fullName evidence="3">Uncharacterized protein</fullName>
    </submittedName>
</protein>
<dbReference type="EMBL" id="MLHW01000009">
    <property type="protein sequence ID" value="OHT52026.1"/>
    <property type="molecule type" value="Genomic_DNA"/>
</dbReference>
<proteinExistence type="predicted"/>
<reference evidence="2 5" key="1">
    <citation type="submission" date="2016-10" db="EMBL/GenBank/DDBJ databases">
        <title>Evaluation of Human, Animal and Environmental Mycobacterium chelonae Isolates by Core Genome Phylogenomic Analysis, Targeted Gene Comparison, and Anti-microbial Susceptibility Patterns: A Tale of Mistaken Identities.</title>
        <authorList>
            <person name="Fogelson S.B."/>
            <person name="Camus A.C."/>
            <person name="Lorenz W."/>
            <person name="Vasireddy R."/>
            <person name="Vasireddy S."/>
            <person name="Smith T."/>
            <person name="Brown-Elliott B.A."/>
            <person name="Wallace R.J.Jr."/>
            <person name="Hasan N.A."/>
            <person name="Reischl U."/>
            <person name="Sanchez S."/>
        </authorList>
    </citation>
    <scope>NUCLEOTIDE SEQUENCE [LARGE SCALE GENOMIC DNA]</scope>
    <source>
        <strain evidence="2 5">42895</strain>
    </source>
</reference>
<evidence type="ECO:0000313" key="2">
    <source>
        <dbReference type="EMBL" id="OHT52026.1"/>
    </source>
</evidence>